<organism evidence="1 2">
    <name type="scientific">Cotesia glomerata</name>
    <name type="common">Lepidopteran parasitic wasp</name>
    <name type="synonym">Apanteles glomeratus</name>
    <dbReference type="NCBI Taxonomy" id="32391"/>
    <lineage>
        <taxon>Eukaryota</taxon>
        <taxon>Metazoa</taxon>
        <taxon>Ecdysozoa</taxon>
        <taxon>Arthropoda</taxon>
        <taxon>Hexapoda</taxon>
        <taxon>Insecta</taxon>
        <taxon>Pterygota</taxon>
        <taxon>Neoptera</taxon>
        <taxon>Endopterygota</taxon>
        <taxon>Hymenoptera</taxon>
        <taxon>Apocrita</taxon>
        <taxon>Ichneumonoidea</taxon>
        <taxon>Braconidae</taxon>
        <taxon>Microgastrinae</taxon>
        <taxon>Cotesia</taxon>
    </lineage>
</organism>
<keyword evidence="2" id="KW-1185">Reference proteome</keyword>
<evidence type="ECO:0000313" key="1">
    <source>
        <dbReference type="EMBL" id="KAH0566864.1"/>
    </source>
</evidence>
<sequence>MQTVFNREKALEIKEIQCLAVGCDVQMCKETRYKGAEVDRAKKGEKIYKYMHGKAKQKRVSIDGIVANGR</sequence>
<reference evidence="1 2" key="1">
    <citation type="journal article" date="2021" name="J. Hered.">
        <title>A chromosome-level genome assembly of the parasitoid wasp, Cotesia glomerata (Hymenoptera: Braconidae).</title>
        <authorList>
            <person name="Pinto B.J."/>
            <person name="Weis J.J."/>
            <person name="Gamble T."/>
            <person name="Ode P.J."/>
            <person name="Paul R."/>
            <person name="Zaspel J.M."/>
        </authorList>
    </citation>
    <scope>NUCLEOTIDE SEQUENCE [LARGE SCALE GENOMIC DNA]</scope>
    <source>
        <strain evidence="1">CgM1</strain>
    </source>
</reference>
<name>A0AAV7J460_COTGL</name>
<dbReference type="AlphaFoldDB" id="A0AAV7J460"/>
<dbReference type="Proteomes" id="UP000826195">
    <property type="component" value="Unassembled WGS sequence"/>
</dbReference>
<gene>
    <name evidence="1" type="ORF">KQX54_004909</name>
</gene>
<accession>A0AAV7J460</accession>
<protein>
    <submittedName>
        <fullName evidence="1">Uncharacterized protein</fullName>
    </submittedName>
</protein>
<dbReference type="EMBL" id="JAHXZJ010000001">
    <property type="protein sequence ID" value="KAH0566864.1"/>
    <property type="molecule type" value="Genomic_DNA"/>
</dbReference>
<comment type="caution">
    <text evidence="1">The sequence shown here is derived from an EMBL/GenBank/DDBJ whole genome shotgun (WGS) entry which is preliminary data.</text>
</comment>
<evidence type="ECO:0000313" key="2">
    <source>
        <dbReference type="Proteomes" id="UP000826195"/>
    </source>
</evidence>
<proteinExistence type="predicted"/>